<reference evidence="1 2" key="1">
    <citation type="submission" date="2023-02" db="EMBL/GenBank/DDBJ databases">
        <title>LHISI_Scaffold_Assembly.</title>
        <authorList>
            <person name="Stuart O.P."/>
            <person name="Cleave R."/>
            <person name="Magrath M.J.L."/>
            <person name="Mikheyev A.S."/>
        </authorList>
    </citation>
    <scope>NUCLEOTIDE SEQUENCE [LARGE SCALE GENOMIC DNA]</scope>
    <source>
        <strain evidence="1">Daus_M_001</strain>
        <tissue evidence="1">Leg muscle</tissue>
    </source>
</reference>
<proteinExistence type="predicted"/>
<organism evidence="1 2">
    <name type="scientific">Dryococelus australis</name>
    <dbReference type="NCBI Taxonomy" id="614101"/>
    <lineage>
        <taxon>Eukaryota</taxon>
        <taxon>Metazoa</taxon>
        <taxon>Ecdysozoa</taxon>
        <taxon>Arthropoda</taxon>
        <taxon>Hexapoda</taxon>
        <taxon>Insecta</taxon>
        <taxon>Pterygota</taxon>
        <taxon>Neoptera</taxon>
        <taxon>Polyneoptera</taxon>
        <taxon>Phasmatodea</taxon>
        <taxon>Verophasmatodea</taxon>
        <taxon>Anareolatae</taxon>
        <taxon>Phasmatidae</taxon>
        <taxon>Eurycanthinae</taxon>
        <taxon>Dryococelus</taxon>
    </lineage>
</organism>
<evidence type="ECO:0000313" key="1">
    <source>
        <dbReference type="EMBL" id="KAJ8885699.1"/>
    </source>
</evidence>
<dbReference type="EMBL" id="JARBHB010000004">
    <property type="protein sequence ID" value="KAJ8885699.1"/>
    <property type="molecule type" value="Genomic_DNA"/>
</dbReference>
<accession>A0ABQ9HNH5</accession>
<comment type="caution">
    <text evidence="1">The sequence shown here is derived from an EMBL/GenBank/DDBJ whole genome shotgun (WGS) entry which is preliminary data.</text>
</comment>
<protein>
    <submittedName>
        <fullName evidence="1">Uncharacterized protein</fullName>
    </submittedName>
</protein>
<gene>
    <name evidence="1" type="ORF">PR048_011897</name>
</gene>
<dbReference type="Proteomes" id="UP001159363">
    <property type="component" value="Chromosome X"/>
</dbReference>
<name>A0ABQ9HNH5_9NEOP</name>
<sequence length="100" mass="11657">MAASFQQHVGNIKPIDGKGYTFRKHRIMLILLQFHVAEVLMRKPPEEEKELNVYKMSDIKARNKNTQCLAHNMLESVMDKTMAKELMDILDYTYIKKGIS</sequence>
<keyword evidence="2" id="KW-1185">Reference proteome</keyword>
<evidence type="ECO:0000313" key="2">
    <source>
        <dbReference type="Proteomes" id="UP001159363"/>
    </source>
</evidence>